<keyword evidence="5" id="KW-0472">Membrane</keyword>
<keyword evidence="4 8" id="KW-0378">Hydrolase</keyword>
<dbReference type="CDD" id="cd07398">
    <property type="entry name" value="MPP_YbbF-LpxH"/>
    <property type="match status" value="1"/>
</dbReference>
<dbReference type="GO" id="GO:0046872">
    <property type="term" value="F:metal ion binding"/>
    <property type="evidence" value="ECO:0007669"/>
    <property type="project" value="UniProtKB-KW"/>
</dbReference>
<accession>A0A644XL31</accession>
<dbReference type="Gene3D" id="3.60.21.10">
    <property type="match status" value="1"/>
</dbReference>
<dbReference type="Pfam" id="PF00149">
    <property type="entry name" value="Metallophos"/>
    <property type="match status" value="1"/>
</dbReference>
<dbReference type="PANTHER" id="PTHR34990:SF1">
    <property type="entry name" value="UDP-2,3-DIACYLGLUCOSAMINE HYDROLASE"/>
    <property type="match status" value="1"/>
</dbReference>
<organism evidence="8">
    <name type="scientific">bioreactor metagenome</name>
    <dbReference type="NCBI Taxonomy" id="1076179"/>
    <lineage>
        <taxon>unclassified sequences</taxon>
        <taxon>metagenomes</taxon>
        <taxon>ecological metagenomes</taxon>
    </lineage>
</organism>
<dbReference type="InterPro" id="IPR043461">
    <property type="entry name" value="LpxH-like"/>
</dbReference>
<dbReference type="GO" id="GO:0008758">
    <property type="term" value="F:UDP-2,3-diacylglucosamine hydrolase activity"/>
    <property type="evidence" value="ECO:0007669"/>
    <property type="project" value="TreeGrafter"/>
</dbReference>
<evidence type="ECO:0000256" key="1">
    <source>
        <dbReference type="ARBA" id="ARBA00022475"/>
    </source>
</evidence>
<dbReference type="EC" id="3.6.1.54" evidence="8"/>
<feature type="domain" description="Calcineurin-like phosphoesterase" evidence="7">
    <location>
        <begin position="20"/>
        <end position="222"/>
    </location>
</feature>
<name>A0A644XL31_9ZZZZ</name>
<evidence type="ECO:0000313" key="8">
    <source>
        <dbReference type="EMBL" id="MPM16809.1"/>
    </source>
</evidence>
<comment type="caution">
    <text evidence="8">The sequence shown here is derived from an EMBL/GenBank/DDBJ whole genome shotgun (WGS) entry which is preliminary data.</text>
</comment>
<dbReference type="PANTHER" id="PTHR34990">
    <property type="entry name" value="UDP-2,3-DIACYLGLUCOSAMINE HYDROLASE-RELATED"/>
    <property type="match status" value="1"/>
</dbReference>
<dbReference type="AlphaFoldDB" id="A0A644XL31"/>
<dbReference type="GO" id="GO:0009245">
    <property type="term" value="P:lipid A biosynthetic process"/>
    <property type="evidence" value="ECO:0007669"/>
    <property type="project" value="TreeGrafter"/>
</dbReference>
<keyword evidence="3" id="KW-0479">Metal-binding</keyword>
<dbReference type="EMBL" id="VSSQ01002681">
    <property type="protein sequence ID" value="MPM16809.1"/>
    <property type="molecule type" value="Genomic_DNA"/>
</dbReference>
<keyword evidence="1" id="KW-1003">Cell membrane</keyword>
<reference evidence="8" key="1">
    <citation type="submission" date="2019-08" db="EMBL/GenBank/DDBJ databases">
        <authorList>
            <person name="Kucharzyk K."/>
            <person name="Murdoch R.W."/>
            <person name="Higgins S."/>
            <person name="Loffler F."/>
        </authorList>
    </citation>
    <scope>NUCLEOTIDE SEQUENCE</scope>
</reference>
<evidence type="ECO:0000256" key="2">
    <source>
        <dbReference type="ARBA" id="ARBA00022519"/>
    </source>
</evidence>
<evidence type="ECO:0000256" key="3">
    <source>
        <dbReference type="ARBA" id="ARBA00022723"/>
    </source>
</evidence>
<keyword evidence="2" id="KW-0997">Cell inner membrane</keyword>
<gene>
    <name evidence="8" type="primary">lpxH_11</name>
    <name evidence="8" type="ORF">SDC9_63191</name>
</gene>
<keyword evidence="6" id="KW-0464">Manganese</keyword>
<evidence type="ECO:0000256" key="5">
    <source>
        <dbReference type="ARBA" id="ARBA00023136"/>
    </source>
</evidence>
<dbReference type="SUPFAM" id="SSF56300">
    <property type="entry name" value="Metallo-dependent phosphatases"/>
    <property type="match status" value="1"/>
</dbReference>
<dbReference type="GO" id="GO:0016020">
    <property type="term" value="C:membrane"/>
    <property type="evidence" value="ECO:0007669"/>
    <property type="project" value="GOC"/>
</dbReference>
<evidence type="ECO:0000256" key="4">
    <source>
        <dbReference type="ARBA" id="ARBA00022801"/>
    </source>
</evidence>
<dbReference type="InterPro" id="IPR004843">
    <property type="entry name" value="Calcineurin-like_PHP"/>
</dbReference>
<proteinExistence type="predicted"/>
<evidence type="ECO:0000256" key="6">
    <source>
        <dbReference type="ARBA" id="ARBA00023211"/>
    </source>
</evidence>
<protein>
    <submittedName>
        <fullName evidence="8">UDP-2,3-diacylglucosamine hydrolase</fullName>
        <ecNumber evidence="8">3.6.1.54</ecNumber>
    </submittedName>
</protein>
<dbReference type="InterPro" id="IPR029052">
    <property type="entry name" value="Metallo-depent_PP-like"/>
</dbReference>
<sequence length="257" mass="29777">MARQSVPQKATALDLSPGKKIYFASDLHLGIPASRDVERAFVQWLNLIENDCQYLFLCGDLFDFWFEYRHVAPRGHVRLLGKLAQMADSGIQIFAFTGNHDMWMFGYLEQEIGLKLFREPQRFLVNGKTIEVGHGDGLGPGDKKYKFVKRMFACRFNQWLFARLHPNFSFGLARWLSRKSRIANGAADETYNGDDKEFLVQYIQNTPAEQRADIYVFGHRHLPLDMKIGDAHYINLGEWVHYRTYGVFDGEMKLLNL</sequence>
<evidence type="ECO:0000259" key="7">
    <source>
        <dbReference type="Pfam" id="PF00149"/>
    </source>
</evidence>